<feature type="compositionally biased region" description="Polar residues" evidence="1">
    <location>
        <begin position="180"/>
        <end position="193"/>
    </location>
</feature>
<feature type="compositionally biased region" description="Basic and acidic residues" evidence="1">
    <location>
        <begin position="236"/>
        <end position="246"/>
    </location>
</feature>
<dbReference type="PANTHER" id="PTHR34572:SF8">
    <property type="entry name" value="(RAPE) HYPOTHETICAL PROTEIN"/>
    <property type="match status" value="1"/>
</dbReference>
<dbReference type="PANTHER" id="PTHR34572">
    <property type="entry name" value="GOLGIN FAMILY A PROTEIN"/>
    <property type="match status" value="1"/>
</dbReference>
<feature type="compositionally biased region" description="Polar residues" evidence="1">
    <location>
        <begin position="222"/>
        <end position="234"/>
    </location>
</feature>
<dbReference type="EMBL" id="JBGMDY010000009">
    <property type="protein sequence ID" value="KAL2322719.1"/>
    <property type="molecule type" value="Genomic_DNA"/>
</dbReference>
<evidence type="ECO:0000313" key="2">
    <source>
        <dbReference type="EMBL" id="KAL2322719.1"/>
    </source>
</evidence>
<dbReference type="AlphaFoldDB" id="A0ABD1LGT4"/>
<evidence type="ECO:0000313" key="3">
    <source>
        <dbReference type="Proteomes" id="UP001603857"/>
    </source>
</evidence>
<name>A0ABD1LGT4_9FABA</name>
<organism evidence="2 3">
    <name type="scientific">Flemingia macrophylla</name>
    <dbReference type="NCBI Taxonomy" id="520843"/>
    <lineage>
        <taxon>Eukaryota</taxon>
        <taxon>Viridiplantae</taxon>
        <taxon>Streptophyta</taxon>
        <taxon>Embryophyta</taxon>
        <taxon>Tracheophyta</taxon>
        <taxon>Spermatophyta</taxon>
        <taxon>Magnoliopsida</taxon>
        <taxon>eudicotyledons</taxon>
        <taxon>Gunneridae</taxon>
        <taxon>Pentapetalae</taxon>
        <taxon>rosids</taxon>
        <taxon>fabids</taxon>
        <taxon>Fabales</taxon>
        <taxon>Fabaceae</taxon>
        <taxon>Papilionoideae</taxon>
        <taxon>50 kb inversion clade</taxon>
        <taxon>NPAAA clade</taxon>
        <taxon>indigoferoid/millettioid clade</taxon>
        <taxon>Phaseoleae</taxon>
        <taxon>Flemingia</taxon>
    </lineage>
</organism>
<keyword evidence="3" id="KW-1185">Reference proteome</keyword>
<reference evidence="2 3" key="1">
    <citation type="submission" date="2024-08" db="EMBL/GenBank/DDBJ databases">
        <title>Insights into the chromosomal genome structure of Flemingia macrophylla.</title>
        <authorList>
            <person name="Ding Y."/>
            <person name="Zhao Y."/>
            <person name="Bi W."/>
            <person name="Wu M."/>
            <person name="Zhao G."/>
            <person name="Gong Y."/>
            <person name="Li W."/>
            <person name="Zhang P."/>
        </authorList>
    </citation>
    <scope>NUCLEOTIDE SEQUENCE [LARGE SCALE GENOMIC DNA]</scope>
    <source>
        <strain evidence="2">DYQJB</strain>
        <tissue evidence="2">Leaf</tissue>
    </source>
</reference>
<comment type="caution">
    <text evidence="2">The sequence shown here is derived from an EMBL/GenBank/DDBJ whole genome shotgun (WGS) entry which is preliminary data.</text>
</comment>
<sequence length="246" mass="27545">MEAVGSRLSRASSRYGAPAVFSGPVRKWKKKWVHVTPSSLPNHSHSNNPTSSSRLLLRRWTPTTADDAAATVADDPPRRKFRYTPVCASFSLCFFFRFLKKYVLSVQFCGEKFRFLLMGCDVFGGSWGFGCGSWVRLECVCLFVCLWHELGFGAVGNMIAVLDEQKKMMTVKAEDEPATESDQSASRHTNVTREMQGKLNMNEMLEEAKNSNMGNLDLDLDFQSNNGENSQSTDDQLEKKYVVGGP</sequence>
<protein>
    <submittedName>
        <fullName evidence="2">Uncharacterized protein</fullName>
    </submittedName>
</protein>
<gene>
    <name evidence="2" type="ORF">Fmac_027098</name>
</gene>
<accession>A0ABD1LGT4</accession>
<dbReference type="Proteomes" id="UP001603857">
    <property type="component" value="Unassembled WGS sequence"/>
</dbReference>
<evidence type="ECO:0000256" key="1">
    <source>
        <dbReference type="SAM" id="MobiDB-lite"/>
    </source>
</evidence>
<feature type="region of interest" description="Disordered" evidence="1">
    <location>
        <begin position="214"/>
        <end position="246"/>
    </location>
</feature>
<proteinExistence type="predicted"/>
<feature type="region of interest" description="Disordered" evidence="1">
    <location>
        <begin position="172"/>
        <end position="193"/>
    </location>
</feature>